<dbReference type="InterPro" id="IPR018047">
    <property type="entry name" value="Ammonium_transpt_CS"/>
</dbReference>
<dbReference type="PROSITE" id="PS01219">
    <property type="entry name" value="AMMONIUM_TRANSP"/>
    <property type="match status" value="1"/>
</dbReference>
<feature type="transmembrane region" description="Helical" evidence="8">
    <location>
        <begin position="97"/>
        <end position="118"/>
    </location>
</feature>
<feature type="transmembrane region" description="Helical" evidence="8">
    <location>
        <begin position="355"/>
        <end position="376"/>
    </location>
</feature>
<reference evidence="11 12" key="1">
    <citation type="submission" date="2016-03" db="EMBL/GenBank/DDBJ databases">
        <title>Draft genome sequence of the Vibrio tubiashii subs. europaeus.</title>
        <authorList>
            <person name="Spinard E."/>
            <person name="Dubert J."/>
            <person name="Nelson D.R."/>
            <person name="Barja J.L."/>
        </authorList>
    </citation>
    <scope>NUCLEOTIDE SEQUENCE [LARGE SCALE GENOMIC DNA]</scope>
    <source>
        <strain evidence="12">PP-638</strain>
        <strain evidence="11">PP2-638</strain>
    </source>
</reference>
<dbReference type="PANTHER" id="PTHR11730">
    <property type="entry name" value="AMMONIUM TRANSPORTER"/>
    <property type="match status" value="1"/>
</dbReference>
<dbReference type="Pfam" id="PF00909">
    <property type="entry name" value="Ammonium_transp"/>
    <property type="match status" value="1"/>
</dbReference>
<evidence type="ECO:0000259" key="9">
    <source>
        <dbReference type="Pfam" id="PF00909"/>
    </source>
</evidence>
<gene>
    <name evidence="11" type="ORF">AZ468_04530</name>
    <name evidence="10" type="ORF">OPW20_22470</name>
</gene>
<comment type="caution">
    <text evidence="11">The sequence shown here is derived from an EMBL/GenBank/DDBJ whole genome shotgun (WGS) entry which is preliminary data.</text>
</comment>
<evidence type="ECO:0000313" key="11">
    <source>
        <dbReference type="EMBL" id="OAN00397.1"/>
    </source>
</evidence>
<keyword evidence="7" id="KW-0924">Ammonia transport</keyword>
<evidence type="ECO:0000256" key="1">
    <source>
        <dbReference type="ARBA" id="ARBA00004141"/>
    </source>
</evidence>
<evidence type="ECO:0000256" key="6">
    <source>
        <dbReference type="ARBA" id="ARBA00023136"/>
    </source>
</evidence>
<comment type="similarity">
    <text evidence="2">Belongs to the ammonia transporter channel (TC 1.A.11.2) family.</text>
</comment>
<comment type="subcellular location">
    <subcellularLocation>
        <location evidence="1">Membrane</location>
        <topology evidence="1">Multi-pass membrane protein</topology>
    </subcellularLocation>
</comment>
<evidence type="ECO:0000256" key="3">
    <source>
        <dbReference type="ARBA" id="ARBA00022448"/>
    </source>
</evidence>
<dbReference type="RefSeq" id="WP_069666329.1">
    <property type="nucleotide sequence ID" value="NZ_JAPFIM010000010.1"/>
</dbReference>
<evidence type="ECO:0000313" key="10">
    <source>
        <dbReference type="EMBL" id="MDC5742826.1"/>
    </source>
</evidence>
<dbReference type="EMBL" id="JAPFIT010000030">
    <property type="protein sequence ID" value="MDC5742826.1"/>
    <property type="molecule type" value="Genomic_DNA"/>
</dbReference>
<feature type="transmembrane region" description="Helical" evidence="8">
    <location>
        <begin position="125"/>
        <end position="148"/>
    </location>
</feature>
<evidence type="ECO:0000313" key="12">
    <source>
        <dbReference type="Proteomes" id="UP000094761"/>
    </source>
</evidence>
<accession>A0A178JG80</accession>
<dbReference type="SUPFAM" id="SSF111352">
    <property type="entry name" value="Ammonium transporter"/>
    <property type="match status" value="1"/>
</dbReference>
<dbReference type="Proteomes" id="UP001150001">
    <property type="component" value="Unassembled WGS sequence"/>
</dbReference>
<evidence type="ECO:0000256" key="8">
    <source>
        <dbReference type="SAM" id="Phobius"/>
    </source>
</evidence>
<feature type="transmembrane region" description="Helical" evidence="8">
    <location>
        <begin position="237"/>
        <end position="259"/>
    </location>
</feature>
<dbReference type="OrthoDB" id="9814202at2"/>
<dbReference type="InterPro" id="IPR029020">
    <property type="entry name" value="Ammonium/urea_transptr"/>
</dbReference>
<sequence length="406" mass="42630">MSVTASQVHGAVQTLTQSSDTLFLLLGAIMVLLMHAGFAFLEVGTVRHKNQVNALVKILADFGISALAYFFIGYWVAYGANFFADAQTLSQGNGYELVKFFFLLTFAAAIPAIVSGGIAERARFYPILVATFFTVGLVYPVFEGMIWNGNFGLQAWFEAQFGYGFHDFAGSVVVHGVGGWIALVAVIFLGMRKGRIRAGKHTNFAPSNIPFLALGAWILCVGWFGFNVMSAQTLNGISGLVAMNSLMAMVGGIVAALIAGKNDPGFIHNGPLAGLVAICAGSDLMHPIGSLITGGVAGSLFVYLFTYLQNKTKIDDVLGVWPLHGVCGAWGGIAAGIFGQSALGGLGGVSFTVQLLGTIAGIAIAVIGALIVYGVINKVSGLRLSEEDEFNGADLAIHKISATNED</sequence>
<dbReference type="Gene3D" id="1.10.3430.10">
    <property type="entry name" value="Ammonium transporter AmtB like domains"/>
    <property type="match status" value="1"/>
</dbReference>
<feature type="transmembrane region" description="Helical" evidence="8">
    <location>
        <begin position="55"/>
        <end position="77"/>
    </location>
</feature>
<dbReference type="PANTHER" id="PTHR11730:SF89">
    <property type="entry name" value="AMMONIUM TRANSPORTER SLL0108-RELATED"/>
    <property type="match status" value="1"/>
</dbReference>
<protein>
    <submittedName>
        <fullName evidence="11">Ammonium transporter</fullName>
    </submittedName>
</protein>
<dbReference type="GeneID" id="78074950"/>
<dbReference type="EMBL" id="LUAX01000001">
    <property type="protein sequence ID" value="OAN00397.1"/>
    <property type="molecule type" value="Genomic_DNA"/>
</dbReference>
<feature type="transmembrane region" description="Helical" evidence="8">
    <location>
        <begin position="211"/>
        <end position="231"/>
    </location>
</feature>
<evidence type="ECO:0000256" key="2">
    <source>
        <dbReference type="ARBA" id="ARBA00005887"/>
    </source>
</evidence>
<keyword evidence="13" id="KW-1185">Reference proteome</keyword>
<evidence type="ECO:0000256" key="5">
    <source>
        <dbReference type="ARBA" id="ARBA00022989"/>
    </source>
</evidence>
<reference evidence="10" key="2">
    <citation type="submission" date="2022-11" db="EMBL/GenBank/DDBJ databases">
        <title>Role of the vibriolysin VemA secreted by the emergent pathogen Vibrio europaeus in the colonization of Manila clam mucus.</title>
        <authorList>
            <person name="Martinez C."/>
            <person name="Rodriguez S."/>
            <person name="Vences A."/>
            <person name="Barja J.L."/>
            <person name="Toranzo A.E."/>
            <person name="Dubert J."/>
        </authorList>
    </citation>
    <scope>NUCLEOTIDE SEQUENCE</scope>
    <source>
        <strain evidence="10">3454</strain>
    </source>
</reference>
<feature type="domain" description="Ammonium transporter AmtB-like" evidence="9">
    <location>
        <begin position="23"/>
        <end position="401"/>
    </location>
</feature>
<keyword evidence="3" id="KW-0813">Transport</keyword>
<dbReference type="GO" id="GO:0016020">
    <property type="term" value="C:membrane"/>
    <property type="evidence" value="ECO:0007669"/>
    <property type="project" value="UniProtKB-SubCell"/>
</dbReference>
<feature type="transmembrane region" description="Helical" evidence="8">
    <location>
        <begin position="266"/>
        <end position="285"/>
    </location>
</feature>
<dbReference type="GO" id="GO:0008519">
    <property type="term" value="F:ammonium channel activity"/>
    <property type="evidence" value="ECO:0007669"/>
    <property type="project" value="InterPro"/>
</dbReference>
<feature type="transmembrane region" description="Helical" evidence="8">
    <location>
        <begin position="168"/>
        <end position="190"/>
    </location>
</feature>
<organism evidence="11 12">
    <name type="scientific">Vibrio europaeus</name>
    <dbReference type="NCBI Taxonomy" id="300876"/>
    <lineage>
        <taxon>Bacteria</taxon>
        <taxon>Pseudomonadati</taxon>
        <taxon>Pseudomonadota</taxon>
        <taxon>Gammaproteobacteria</taxon>
        <taxon>Vibrionales</taxon>
        <taxon>Vibrionaceae</taxon>
        <taxon>Vibrio</taxon>
        <taxon>Vibrio oreintalis group</taxon>
    </lineage>
</organism>
<evidence type="ECO:0000313" key="13">
    <source>
        <dbReference type="Proteomes" id="UP001150001"/>
    </source>
</evidence>
<dbReference type="InterPro" id="IPR024041">
    <property type="entry name" value="NH4_transpt_AmtB-like_dom"/>
</dbReference>
<feature type="transmembrane region" description="Helical" evidence="8">
    <location>
        <begin position="291"/>
        <end position="308"/>
    </location>
</feature>
<keyword evidence="4 8" id="KW-0812">Transmembrane</keyword>
<name>A0A178JG80_9VIBR</name>
<dbReference type="AlphaFoldDB" id="A0A178JG80"/>
<keyword evidence="5 8" id="KW-1133">Transmembrane helix</keyword>
<proteinExistence type="inferred from homology"/>
<evidence type="ECO:0000256" key="7">
    <source>
        <dbReference type="ARBA" id="ARBA00023177"/>
    </source>
</evidence>
<keyword evidence="6 8" id="KW-0472">Membrane</keyword>
<dbReference type="Proteomes" id="UP000094761">
    <property type="component" value="Unassembled WGS sequence"/>
</dbReference>
<dbReference type="GO" id="GO:0097272">
    <property type="term" value="P:ammonium homeostasis"/>
    <property type="evidence" value="ECO:0007669"/>
    <property type="project" value="TreeGrafter"/>
</dbReference>
<feature type="transmembrane region" description="Helical" evidence="8">
    <location>
        <begin position="22"/>
        <end position="43"/>
    </location>
</feature>
<feature type="transmembrane region" description="Helical" evidence="8">
    <location>
        <begin position="320"/>
        <end position="343"/>
    </location>
</feature>
<evidence type="ECO:0000256" key="4">
    <source>
        <dbReference type="ARBA" id="ARBA00022692"/>
    </source>
</evidence>